<keyword evidence="1" id="KW-0808">Transferase</keyword>
<name>A0A399SQ97_9MICO</name>
<evidence type="ECO:0000313" key="1">
    <source>
        <dbReference type="EMBL" id="RIJ45900.1"/>
    </source>
</evidence>
<dbReference type="PANTHER" id="PTHR12526">
    <property type="entry name" value="GLYCOSYLTRANSFERASE"/>
    <property type="match status" value="1"/>
</dbReference>
<dbReference type="SUPFAM" id="SSF53756">
    <property type="entry name" value="UDP-Glycosyltransferase/glycogen phosphorylase"/>
    <property type="match status" value="1"/>
</dbReference>
<comment type="caution">
    <text evidence="1">The sequence shown here is derived from an EMBL/GenBank/DDBJ whole genome shotgun (WGS) entry which is preliminary data.</text>
</comment>
<keyword evidence="2" id="KW-1185">Reference proteome</keyword>
<dbReference type="Gene3D" id="3.40.50.2000">
    <property type="entry name" value="Glycogen Phosphorylase B"/>
    <property type="match status" value="1"/>
</dbReference>
<organism evidence="1 2">
    <name type="scientific">Clavibacter lycopersici</name>
    <dbReference type="NCBI Taxonomy" id="2301718"/>
    <lineage>
        <taxon>Bacteria</taxon>
        <taxon>Bacillati</taxon>
        <taxon>Actinomycetota</taxon>
        <taxon>Actinomycetes</taxon>
        <taxon>Micrococcales</taxon>
        <taxon>Microbacteriaceae</taxon>
        <taxon>Clavibacter</taxon>
    </lineage>
</organism>
<dbReference type="AlphaFoldDB" id="A0A399SQ97"/>
<proteinExistence type="predicted"/>
<gene>
    <name evidence="1" type="ORF">DZG00_14500</name>
</gene>
<sequence>MYESLRTAHLERAHELAPASILYRVTRYDFDDRLAEGLDLVRAGRLRAGLVILRSNVRTLEVNEPLMLSSLPATAVALAALRLRELRGGARAEVVTYAIGNADPFAAPGSGRLRRRVRRAAERGLAHAVMRRVDRIVYGTDGARDTYLSVLGGARPGAVTELVPALPARHDARPVEPVAQSALFVGALSERKGIRVLLAAWPAVRAARPDATLRILGKGPLEAEVRDAAAADPSITVEIDPARDRIHDAMHAASVLALPSQPSPTWREQVGLPIVEALSHGCTIVTTTETGLADWLRERGHGVTAHPGSVDELTAVLGAALDRPVDPADVLAALPARDGRLAADDVLFASSEPVVTPRAAEPA</sequence>
<dbReference type="Proteomes" id="UP000266484">
    <property type="component" value="Unassembled WGS sequence"/>
</dbReference>
<reference evidence="1 2" key="1">
    <citation type="submission" date="2018-08" db="EMBL/GenBank/DDBJ databases">
        <title>Genome Sequence of Clavibacter michiganensis Subspecies type strains, and the Atypical Peach-Colored Strains Isolated from Tomato.</title>
        <authorList>
            <person name="Osdaghi E."/>
            <person name="Portier P."/>
            <person name="Briand M."/>
            <person name="Jacques M.-A."/>
        </authorList>
    </citation>
    <scope>NUCLEOTIDE SEQUENCE [LARGE SCALE GENOMIC DNA]</scope>
    <source>
        <strain evidence="1 2">CFBP 8615</strain>
    </source>
</reference>
<dbReference type="GO" id="GO:0016740">
    <property type="term" value="F:transferase activity"/>
    <property type="evidence" value="ECO:0007669"/>
    <property type="project" value="UniProtKB-KW"/>
</dbReference>
<accession>A0A399SQ97</accession>
<dbReference type="CDD" id="cd03801">
    <property type="entry name" value="GT4_PimA-like"/>
    <property type="match status" value="1"/>
</dbReference>
<dbReference type="Pfam" id="PF13692">
    <property type="entry name" value="Glyco_trans_1_4"/>
    <property type="match status" value="1"/>
</dbReference>
<protein>
    <submittedName>
        <fullName evidence="1">Glycosyltransferase</fullName>
    </submittedName>
</protein>
<evidence type="ECO:0000313" key="2">
    <source>
        <dbReference type="Proteomes" id="UP000266484"/>
    </source>
</evidence>
<dbReference type="EMBL" id="QWGT01000318">
    <property type="protein sequence ID" value="RIJ45900.1"/>
    <property type="molecule type" value="Genomic_DNA"/>
</dbReference>